<dbReference type="Gene3D" id="1.20.58.220">
    <property type="entry name" value="Phosphate transport system protein phou homolog 2, domain 2"/>
    <property type="match status" value="1"/>
</dbReference>
<dbReference type="InterPro" id="IPR018445">
    <property type="entry name" value="Put_Phosphate_transp_reg"/>
</dbReference>
<dbReference type="EMBL" id="FQVH01000002">
    <property type="protein sequence ID" value="SHE46327.1"/>
    <property type="molecule type" value="Genomic_DNA"/>
</dbReference>
<sequence length="204" mass="23829">MHFLKKLFSEKTDFYKLLQEQCQLTLDGVISLQKYLETASREYGDKVTKLEKTADRKRQELIDALDETFITPFEREDIFALSGAIDDILDYCDTTVKEMDVYEIKPTDKLKTMVETIRKGTELVNLSLCNMNKNKKEAMRFAVGAKKYENEIESLYRKYVAELLKEDDIKYILKMREIYRHLSNCADKISLAGDILGHILIKMI</sequence>
<dbReference type="InterPro" id="IPR038078">
    <property type="entry name" value="PhoU-like_sf"/>
</dbReference>
<gene>
    <name evidence="2" type="ORF">SAMN02746089_00269</name>
</gene>
<dbReference type="STRING" id="1121256.SAMN02746089_00269"/>
<keyword evidence="3" id="KW-1185">Reference proteome</keyword>
<comment type="similarity">
    <text evidence="1">Belongs to the UPF0111 family.</text>
</comment>
<name>A0A1M4TPW6_9THEO</name>
<dbReference type="Pfam" id="PF01865">
    <property type="entry name" value="PhoU_div"/>
    <property type="match status" value="1"/>
</dbReference>
<evidence type="ECO:0000313" key="3">
    <source>
        <dbReference type="Proteomes" id="UP000184088"/>
    </source>
</evidence>
<dbReference type="PANTHER" id="PTHR37298">
    <property type="entry name" value="UPF0111 PROTEIN YKAA"/>
    <property type="match status" value="1"/>
</dbReference>
<dbReference type="PANTHER" id="PTHR37298:SF1">
    <property type="entry name" value="UPF0111 PROTEIN YKAA"/>
    <property type="match status" value="1"/>
</dbReference>
<dbReference type="AlphaFoldDB" id="A0A1M4TPW6"/>
<evidence type="ECO:0000313" key="2">
    <source>
        <dbReference type="EMBL" id="SHE46327.1"/>
    </source>
</evidence>
<evidence type="ECO:0000256" key="1">
    <source>
        <dbReference type="ARBA" id="ARBA00008591"/>
    </source>
</evidence>
<dbReference type="Proteomes" id="UP000184088">
    <property type="component" value="Unassembled WGS sequence"/>
</dbReference>
<dbReference type="InterPro" id="IPR052912">
    <property type="entry name" value="UPF0111_domain"/>
</dbReference>
<proteinExistence type="inferred from homology"/>
<protein>
    <recommendedName>
        <fullName evidence="4">Phosphate transport regulator</fullName>
    </recommendedName>
</protein>
<dbReference type="RefSeq" id="WP_073341299.1">
    <property type="nucleotide sequence ID" value="NZ_FQVH01000002.1"/>
</dbReference>
<dbReference type="OrthoDB" id="9797568at2"/>
<reference evidence="2 3" key="1">
    <citation type="submission" date="2016-11" db="EMBL/GenBank/DDBJ databases">
        <authorList>
            <person name="Jaros S."/>
            <person name="Januszkiewicz K."/>
            <person name="Wedrychowicz H."/>
        </authorList>
    </citation>
    <scope>NUCLEOTIDE SEQUENCE [LARGE SCALE GENOMIC DNA]</scope>
    <source>
        <strain evidence="2 3">DSM 17918</strain>
    </source>
</reference>
<evidence type="ECO:0008006" key="4">
    <source>
        <dbReference type="Google" id="ProtNLM"/>
    </source>
</evidence>
<organism evidence="2 3">
    <name type="scientific">Caldanaerobius fijiensis DSM 17918</name>
    <dbReference type="NCBI Taxonomy" id="1121256"/>
    <lineage>
        <taxon>Bacteria</taxon>
        <taxon>Bacillati</taxon>
        <taxon>Bacillota</taxon>
        <taxon>Clostridia</taxon>
        <taxon>Thermoanaerobacterales</taxon>
        <taxon>Thermoanaerobacteraceae</taxon>
        <taxon>Caldanaerobius</taxon>
    </lineage>
</organism>
<accession>A0A1M4TPW6</accession>
<dbReference type="SUPFAM" id="SSF109755">
    <property type="entry name" value="PhoU-like"/>
    <property type="match status" value="1"/>
</dbReference>